<organism evidence="1 2">
    <name type="scientific">Gossypium arboreum</name>
    <name type="common">Tree cotton</name>
    <name type="synonym">Gossypium nanking</name>
    <dbReference type="NCBI Taxonomy" id="29729"/>
    <lineage>
        <taxon>Eukaryota</taxon>
        <taxon>Viridiplantae</taxon>
        <taxon>Streptophyta</taxon>
        <taxon>Embryophyta</taxon>
        <taxon>Tracheophyta</taxon>
        <taxon>Spermatophyta</taxon>
        <taxon>Magnoliopsida</taxon>
        <taxon>eudicotyledons</taxon>
        <taxon>Gunneridae</taxon>
        <taxon>Pentapetalae</taxon>
        <taxon>rosids</taxon>
        <taxon>malvids</taxon>
        <taxon>Malvales</taxon>
        <taxon>Malvaceae</taxon>
        <taxon>Malvoideae</taxon>
        <taxon>Gossypium</taxon>
    </lineage>
</organism>
<accession>A0A0B0NWD8</accession>
<reference evidence="2" key="1">
    <citation type="submission" date="2014-09" db="EMBL/GenBank/DDBJ databases">
        <authorList>
            <person name="Mudge J."/>
            <person name="Ramaraj T."/>
            <person name="Lindquist I.E."/>
            <person name="Bharti A.K."/>
            <person name="Sundararajan A."/>
            <person name="Cameron C.T."/>
            <person name="Woodward J.E."/>
            <person name="May G.D."/>
            <person name="Brubaker C."/>
            <person name="Broadhvest J."/>
            <person name="Wilkins T.A."/>
        </authorList>
    </citation>
    <scope>NUCLEOTIDE SEQUENCE</scope>
    <source>
        <strain evidence="2">cv. AKA8401</strain>
    </source>
</reference>
<keyword evidence="2" id="KW-1185">Reference proteome</keyword>
<dbReference type="AlphaFoldDB" id="A0A0B0NWD8"/>
<dbReference type="Proteomes" id="UP000032142">
    <property type="component" value="Unassembled WGS sequence"/>
</dbReference>
<protein>
    <submittedName>
        <fullName evidence="1">Uncharacterized protein</fullName>
    </submittedName>
</protein>
<proteinExistence type="predicted"/>
<dbReference type="EMBL" id="KN403642">
    <property type="protein sequence ID" value="KHG15396.1"/>
    <property type="molecule type" value="Genomic_DNA"/>
</dbReference>
<gene>
    <name evidence="1" type="ORF">F383_20254</name>
</gene>
<name>A0A0B0NWD8_GOSAR</name>
<evidence type="ECO:0000313" key="2">
    <source>
        <dbReference type="Proteomes" id="UP000032142"/>
    </source>
</evidence>
<sequence>MLINACDFRVVKWLCKWPIFIHTGRDTGVCLSRVQHTVTLHGCVPLGYPFK</sequence>
<evidence type="ECO:0000313" key="1">
    <source>
        <dbReference type="EMBL" id="KHG15396.1"/>
    </source>
</evidence>